<dbReference type="AlphaFoldDB" id="A0A2Z6QPK2"/>
<keyword evidence="1" id="KW-1133">Transmembrane helix</keyword>
<reference evidence="2 3" key="1">
    <citation type="submission" date="2017-11" db="EMBL/GenBank/DDBJ databases">
        <title>The genome of Rhizophagus clarus HR1 reveals common genetic basis of auxotrophy among arbuscular mycorrhizal fungi.</title>
        <authorList>
            <person name="Kobayashi Y."/>
        </authorList>
    </citation>
    <scope>NUCLEOTIDE SEQUENCE [LARGE SCALE GENOMIC DNA]</scope>
    <source>
        <strain evidence="2 3">HR1</strain>
    </source>
</reference>
<dbReference type="Proteomes" id="UP000247702">
    <property type="component" value="Unassembled WGS sequence"/>
</dbReference>
<evidence type="ECO:0000313" key="2">
    <source>
        <dbReference type="EMBL" id="GBB86651.1"/>
    </source>
</evidence>
<gene>
    <name evidence="2" type="ORF">RclHR1_13010007</name>
</gene>
<protein>
    <submittedName>
        <fullName evidence="2">Uncharacterized protein</fullName>
    </submittedName>
</protein>
<keyword evidence="3" id="KW-1185">Reference proteome</keyword>
<sequence length="122" mass="14318">MNFDVLPPLFSVSYFNHRNILSFVIFLNIVKEKSFLSALQSFSRLSISTGSVIIGSTNDMAISKQSSSLIFNKKFQIFLYIIYPFIWMNISIIFWNIHFFSFILLKIVIRLKCFPKYIDDPQ</sequence>
<dbReference type="EMBL" id="BEXD01000338">
    <property type="protein sequence ID" value="GBB86651.1"/>
    <property type="molecule type" value="Genomic_DNA"/>
</dbReference>
<comment type="caution">
    <text evidence="2">The sequence shown here is derived from an EMBL/GenBank/DDBJ whole genome shotgun (WGS) entry which is preliminary data.</text>
</comment>
<organism evidence="2 3">
    <name type="scientific">Rhizophagus clarus</name>
    <dbReference type="NCBI Taxonomy" id="94130"/>
    <lineage>
        <taxon>Eukaryota</taxon>
        <taxon>Fungi</taxon>
        <taxon>Fungi incertae sedis</taxon>
        <taxon>Mucoromycota</taxon>
        <taxon>Glomeromycotina</taxon>
        <taxon>Glomeromycetes</taxon>
        <taxon>Glomerales</taxon>
        <taxon>Glomeraceae</taxon>
        <taxon>Rhizophagus</taxon>
    </lineage>
</organism>
<keyword evidence="1" id="KW-0472">Membrane</keyword>
<evidence type="ECO:0000313" key="3">
    <source>
        <dbReference type="Proteomes" id="UP000247702"/>
    </source>
</evidence>
<name>A0A2Z6QPK2_9GLOM</name>
<proteinExistence type="predicted"/>
<accession>A0A2Z6QPK2</accession>
<feature type="transmembrane region" description="Helical" evidence="1">
    <location>
        <begin position="77"/>
        <end position="105"/>
    </location>
</feature>
<keyword evidence="1" id="KW-0812">Transmembrane</keyword>
<evidence type="ECO:0000256" key="1">
    <source>
        <dbReference type="SAM" id="Phobius"/>
    </source>
</evidence>